<name>A0ABV1RJG4_9ALTE</name>
<dbReference type="InterPro" id="IPR036388">
    <property type="entry name" value="WH-like_DNA-bd_sf"/>
</dbReference>
<keyword evidence="3" id="KW-0804">Transcription</keyword>
<dbReference type="PANTHER" id="PTHR42756:SF1">
    <property type="entry name" value="TRANSCRIPTIONAL REPRESSOR OF EMRAB OPERON"/>
    <property type="match status" value="1"/>
</dbReference>
<dbReference type="PROSITE" id="PS50995">
    <property type="entry name" value="HTH_MARR_2"/>
    <property type="match status" value="1"/>
</dbReference>
<keyword evidence="1" id="KW-0805">Transcription regulation</keyword>
<evidence type="ECO:0000256" key="3">
    <source>
        <dbReference type="ARBA" id="ARBA00023163"/>
    </source>
</evidence>
<dbReference type="EMBL" id="JBELOE010000239">
    <property type="protein sequence ID" value="MER2493081.1"/>
    <property type="molecule type" value="Genomic_DNA"/>
</dbReference>
<dbReference type="InterPro" id="IPR000835">
    <property type="entry name" value="HTH_MarR-typ"/>
</dbReference>
<comment type="caution">
    <text evidence="5">The sequence shown here is derived from an EMBL/GenBank/DDBJ whole genome shotgun (WGS) entry which is preliminary data.</text>
</comment>
<protein>
    <recommendedName>
        <fullName evidence="4">HTH marR-type domain-containing protein</fullName>
    </recommendedName>
</protein>
<evidence type="ECO:0000256" key="2">
    <source>
        <dbReference type="ARBA" id="ARBA00023125"/>
    </source>
</evidence>
<dbReference type="Gene3D" id="1.10.10.10">
    <property type="entry name" value="Winged helix-like DNA-binding domain superfamily/Winged helix DNA-binding domain"/>
    <property type="match status" value="1"/>
</dbReference>
<dbReference type="InterPro" id="IPR036390">
    <property type="entry name" value="WH_DNA-bd_sf"/>
</dbReference>
<gene>
    <name evidence="5" type="ORF">ABS311_14450</name>
</gene>
<evidence type="ECO:0000256" key="1">
    <source>
        <dbReference type="ARBA" id="ARBA00023015"/>
    </source>
</evidence>
<evidence type="ECO:0000313" key="6">
    <source>
        <dbReference type="Proteomes" id="UP001467690"/>
    </source>
</evidence>
<dbReference type="SMART" id="SM00347">
    <property type="entry name" value="HTH_MARR"/>
    <property type="match status" value="1"/>
</dbReference>
<keyword evidence="6" id="KW-1185">Reference proteome</keyword>
<evidence type="ECO:0000259" key="4">
    <source>
        <dbReference type="PROSITE" id="PS50995"/>
    </source>
</evidence>
<dbReference type="RefSeq" id="WP_143872195.1">
    <property type="nucleotide sequence ID" value="NZ_CP041660.1"/>
</dbReference>
<dbReference type="PANTHER" id="PTHR42756">
    <property type="entry name" value="TRANSCRIPTIONAL REGULATOR, MARR"/>
    <property type="match status" value="1"/>
</dbReference>
<reference evidence="5 6" key="1">
    <citation type="submission" date="2024-06" db="EMBL/GenBank/DDBJ databases">
        <authorList>
            <person name="Chen R.Y."/>
        </authorList>
    </citation>
    <scope>NUCLEOTIDE SEQUENCE [LARGE SCALE GENOMIC DNA]</scope>
    <source>
        <strain evidence="5 6">D2</strain>
    </source>
</reference>
<organism evidence="5 6">
    <name type="scientific">Catenovulum sediminis</name>
    <dbReference type="NCBI Taxonomy" id="1740262"/>
    <lineage>
        <taxon>Bacteria</taxon>
        <taxon>Pseudomonadati</taxon>
        <taxon>Pseudomonadota</taxon>
        <taxon>Gammaproteobacteria</taxon>
        <taxon>Alteromonadales</taxon>
        <taxon>Alteromonadaceae</taxon>
        <taxon>Catenovulum</taxon>
    </lineage>
</organism>
<evidence type="ECO:0000313" key="5">
    <source>
        <dbReference type="EMBL" id="MER2493081.1"/>
    </source>
</evidence>
<keyword evidence="2" id="KW-0238">DNA-binding</keyword>
<feature type="domain" description="HTH marR-type" evidence="4">
    <location>
        <begin position="9"/>
        <end position="142"/>
    </location>
</feature>
<dbReference type="SUPFAM" id="SSF46785">
    <property type="entry name" value="Winged helix' DNA-binding domain"/>
    <property type="match status" value="1"/>
</dbReference>
<accession>A0ABV1RJG4</accession>
<sequence length="155" mass="17746">MSSSQQEIEKTLGYTLHHLAFNMKSVLKQIFKHSGYEITPESYFLLNLIPEEGIEQQVLVNKTGKDKAAVTRLLDWLTRQDWIIRRVVKTNKRKCIVRLSPEGKKVCTTLNKALANISQPMVKGITSSELNAMYSGLKQLDENLQRIEDKLKEKG</sequence>
<proteinExistence type="predicted"/>
<dbReference type="Proteomes" id="UP001467690">
    <property type="component" value="Unassembled WGS sequence"/>
</dbReference>